<keyword evidence="3" id="KW-1185">Reference proteome</keyword>
<sequence length="82" mass="9333">MRQLAFMLLVHTSDRPYPCCDKRLYKNPLPKDRRRSHPSQDYRADQAIGKQEAAGAIIAWSHDADAGERISGAAYELTEFLL</sequence>
<name>A0A1J8QC54_9AGAM</name>
<organism evidence="2 3">
    <name type="scientific">Rhizopogon vesiculosus</name>
    <dbReference type="NCBI Taxonomy" id="180088"/>
    <lineage>
        <taxon>Eukaryota</taxon>
        <taxon>Fungi</taxon>
        <taxon>Dikarya</taxon>
        <taxon>Basidiomycota</taxon>
        <taxon>Agaricomycotina</taxon>
        <taxon>Agaricomycetes</taxon>
        <taxon>Agaricomycetidae</taxon>
        <taxon>Boletales</taxon>
        <taxon>Suillineae</taxon>
        <taxon>Rhizopogonaceae</taxon>
        <taxon>Rhizopogon</taxon>
    </lineage>
</organism>
<gene>
    <name evidence="2" type="ORF">AZE42_05466</name>
</gene>
<evidence type="ECO:0000313" key="3">
    <source>
        <dbReference type="Proteomes" id="UP000183567"/>
    </source>
</evidence>
<feature type="region of interest" description="Disordered" evidence="1">
    <location>
        <begin position="25"/>
        <end position="46"/>
    </location>
</feature>
<dbReference type="OrthoDB" id="10281249at2759"/>
<evidence type="ECO:0000313" key="2">
    <source>
        <dbReference type="EMBL" id="OJA09332.1"/>
    </source>
</evidence>
<dbReference type="EMBL" id="LVVM01005957">
    <property type="protein sequence ID" value="OJA09332.1"/>
    <property type="molecule type" value="Genomic_DNA"/>
</dbReference>
<proteinExistence type="predicted"/>
<dbReference type="Proteomes" id="UP000183567">
    <property type="component" value="Unassembled WGS sequence"/>
</dbReference>
<comment type="caution">
    <text evidence="2">The sequence shown here is derived from an EMBL/GenBank/DDBJ whole genome shotgun (WGS) entry which is preliminary data.</text>
</comment>
<dbReference type="AlphaFoldDB" id="A0A1J8QC54"/>
<protein>
    <submittedName>
        <fullName evidence="2">Uncharacterized protein</fullName>
    </submittedName>
</protein>
<evidence type="ECO:0000256" key="1">
    <source>
        <dbReference type="SAM" id="MobiDB-lite"/>
    </source>
</evidence>
<reference evidence="2 3" key="1">
    <citation type="submission" date="2016-03" db="EMBL/GenBank/DDBJ databases">
        <title>Comparative genomics of the ectomycorrhizal sister species Rhizopogon vinicolor and Rhizopogon vesiculosus (Basidiomycota: Boletales) reveals a divergence of the mating type B locus.</title>
        <authorList>
            <person name="Mujic A.B."/>
            <person name="Kuo A."/>
            <person name="Tritt A."/>
            <person name="Lipzen A."/>
            <person name="Chen C."/>
            <person name="Johnson J."/>
            <person name="Sharma A."/>
            <person name="Barry K."/>
            <person name="Grigoriev I.V."/>
            <person name="Spatafora J.W."/>
        </authorList>
    </citation>
    <scope>NUCLEOTIDE SEQUENCE [LARGE SCALE GENOMIC DNA]</scope>
    <source>
        <strain evidence="2 3">AM-OR11-056</strain>
    </source>
</reference>
<accession>A0A1J8QC54</accession>